<name>A0ABP8QFS9_9BACT</name>
<dbReference type="PANTHER" id="PTHR33204">
    <property type="entry name" value="TRANSCRIPTIONAL REGULATOR, MARR FAMILY"/>
    <property type="match status" value="1"/>
</dbReference>
<keyword evidence="2" id="KW-0238">DNA-binding</keyword>
<keyword evidence="1" id="KW-0805">Transcription regulation</keyword>
<evidence type="ECO:0000313" key="6">
    <source>
        <dbReference type="Proteomes" id="UP001501243"/>
    </source>
</evidence>
<comment type="caution">
    <text evidence="5">The sequence shown here is derived from an EMBL/GenBank/DDBJ whole genome shotgun (WGS) entry which is preliminary data.</text>
</comment>
<organism evidence="5 6">
    <name type="scientific">Hymenobacter ginsengisoli</name>
    <dbReference type="NCBI Taxonomy" id="1051626"/>
    <lineage>
        <taxon>Bacteria</taxon>
        <taxon>Pseudomonadati</taxon>
        <taxon>Bacteroidota</taxon>
        <taxon>Cytophagia</taxon>
        <taxon>Cytophagales</taxon>
        <taxon>Hymenobacteraceae</taxon>
        <taxon>Hymenobacter</taxon>
    </lineage>
</organism>
<accession>A0ABP8QFS9</accession>
<keyword evidence="3" id="KW-0804">Transcription</keyword>
<evidence type="ECO:0000256" key="2">
    <source>
        <dbReference type="ARBA" id="ARBA00023125"/>
    </source>
</evidence>
<dbReference type="PANTHER" id="PTHR33204:SF29">
    <property type="entry name" value="TRANSCRIPTIONAL REGULATOR"/>
    <property type="match status" value="1"/>
</dbReference>
<dbReference type="Pfam" id="PF01638">
    <property type="entry name" value="HxlR"/>
    <property type="match status" value="1"/>
</dbReference>
<evidence type="ECO:0000256" key="3">
    <source>
        <dbReference type="ARBA" id="ARBA00023163"/>
    </source>
</evidence>
<keyword evidence="6" id="KW-1185">Reference proteome</keyword>
<sequence length="111" mass="12475">MRDPAFSTSACPMTRTMSVLGGKWKPIIIANLARRRRFGQLAQRMPLISRKVLTEQLKELEEDGIVRREAFAELPPRVEYSLTEHGAALLPILDQLASWHGVGLGECLYKA</sequence>
<evidence type="ECO:0000259" key="4">
    <source>
        <dbReference type="PROSITE" id="PS51118"/>
    </source>
</evidence>
<dbReference type="PROSITE" id="PS51118">
    <property type="entry name" value="HTH_HXLR"/>
    <property type="match status" value="1"/>
</dbReference>
<dbReference type="EMBL" id="BAABGQ010000006">
    <property type="protein sequence ID" value="GAA4500680.1"/>
    <property type="molecule type" value="Genomic_DNA"/>
</dbReference>
<evidence type="ECO:0000313" key="5">
    <source>
        <dbReference type="EMBL" id="GAA4500680.1"/>
    </source>
</evidence>
<dbReference type="Gene3D" id="1.10.10.10">
    <property type="entry name" value="Winged helix-like DNA-binding domain superfamily/Winged helix DNA-binding domain"/>
    <property type="match status" value="1"/>
</dbReference>
<protein>
    <submittedName>
        <fullName evidence="5">Helix-turn-helix domain-containing protein</fullName>
    </submittedName>
</protein>
<evidence type="ECO:0000256" key="1">
    <source>
        <dbReference type="ARBA" id="ARBA00023015"/>
    </source>
</evidence>
<dbReference type="SUPFAM" id="SSF46785">
    <property type="entry name" value="Winged helix' DNA-binding domain"/>
    <property type="match status" value="1"/>
</dbReference>
<proteinExistence type="predicted"/>
<dbReference type="InterPro" id="IPR036388">
    <property type="entry name" value="WH-like_DNA-bd_sf"/>
</dbReference>
<dbReference type="RefSeq" id="WP_208131940.1">
    <property type="nucleotide sequence ID" value="NZ_BAABGQ010000006.1"/>
</dbReference>
<reference evidence="6" key="1">
    <citation type="journal article" date="2019" name="Int. J. Syst. Evol. Microbiol.">
        <title>The Global Catalogue of Microorganisms (GCM) 10K type strain sequencing project: providing services to taxonomists for standard genome sequencing and annotation.</title>
        <authorList>
            <consortium name="The Broad Institute Genomics Platform"/>
            <consortium name="The Broad Institute Genome Sequencing Center for Infectious Disease"/>
            <person name="Wu L."/>
            <person name="Ma J."/>
        </authorList>
    </citation>
    <scope>NUCLEOTIDE SEQUENCE [LARGE SCALE GENOMIC DNA]</scope>
    <source>
        <strain evidence="6">JCM 17841</strain>
    </source>
</reference>
<feature type="domain" description="HTH hxlR-type" evidence="4">
    <location>
        <begin position="11"/>
        <end position="108"/>
    </location>
</feature>
<gene>
    <name evidence="5" type="ORF">GCM10023172_21330</name>
</gene>
<dbReference type="InterPro" id="IPR036390">
    <property type="entry name" value="WH_DNA-bd_sf"/>
</dbReference>
<dbReference type="InterPro" id="IPR002577">
    <property type="entry name" value="HTH_HxlR"/>
</dbReference>
<dbReference type="Proteomes" id="UP001501243">
    <property type="component" value="Unassembled WGS sequence"/>
</dbReference>